<accession>A0AAD5XSI2</accession>
<dbReference type="EMBL" id="JADGJW010001298">
    <property type="protein sequence ID" value="KAJ3204454.1"/>
    <property type="molecule type" value="Genomic_DNA"/>
</dbReference>
<evidence type="ECO:0000313" key="2">
    <source>
        <dbReference type="Proteomes" id="UP001211065"/>
    </source>
</evidence>
<proteinExistence type="predicted"/>
<keyword evidence="2" id="KW-1185">Reference proteome</keyword>
<organism evidence="1 2">
    <name type="scientific">Clydaea vesicula</name>
    <dbReference type="NCBI Taxonomy" id="447962"/>
    <lineage>
        <taxon>Eukaryota</taxon>
        <taxon>Fungi</taxon>
        <taxon>Fungi incertae sedis</taxon>
        <taxon>Chytridiomycota</taxon>
        <taxon>Chytridiomycota incertae sedis</taxon>
        <taxon>Chytridiomycetes</taxon>
        <taxon>Lobulomycetales</taxon>
        <taxon>Lobulomycetaceae</taxon>
        <taxon>Clydaea</taxon>
    </lineage>
</organism>
<dbReference type="AlphaFoldDB" id="A0AAD5XSI2"/>
<reference evidence="1" key="1">
    <citation type="submission" date="2020-05" db="EMBL/GenBank/DDBJ databases">
        <title>Phylogenomic resolution of chytrid fungi.</title>
        <authorList>
            <person name="Stajich J.E."/>
            <person name="Amses K."/>
            <person name="Simmons R."/>
            <person name="Seto K."/>
            <person name="Myers J."/>
            <person name="Bonds A."/>
            <person name="Quandt C.A."/>
            <person name="Barry K."/>
            <person name="Liu P."/>
            <person name="Grigoriev I."/>
            <person name="Longcore J.E."/>
            <person name="James T.Y."/>
        </authorList>
    </citation>
    <scope>NUCLEOTIDE SEQUENCE</scope>
    <source>
        <strain evidence="1">JEL0476</strain>
    </source>
</reference>
<protein>
    <submittedName>
        <fullName evidence="1">Uncharacterized protein</fullName>
    </submittedName>
</protein>
<name>A0AAD5XSI2_9FUNG</name>
<feature type="non-terminal residue" evidence="1">
    <location>
        <position position="1"/>
    </location>
</feature>
<sequence>TMKKTLNKFKDLRFNQSEKSIRDDSYKPFLATPEWFNKKTIKEENKIEETDVLAILKQKEGKSILFNQMELNYAKKKFFIVLEICATLEKHFVNYIKSNGDELNLSCKVGDIDFNDWKIILETKCRTLLKICEINKEVEFSINCLDLKDSLLLDSLDTISYFDDDSLFILKAEICLKFEKFNGIDKKNQNLLFIL</sequence>
<dbReference type="Proteomes" id="UP001211065">
    <property type="component" value="Unassembled WGS sequence"/>
</dbReference>
<evidence type="ECO:0000313" key="1">
    <source>
        <dbReference type="EMBL" id="KAJ3204454.1"/>
    </source>
</evidence>
<gene>
    <name evidence="1" type="ORF">HK099_001113</name>
</gene>
<comment type="caution">
    <text evidence="1">The sequence shown here is derived from an EMBL/GenBank/DDBJ whole genome shotgun (WGS) entry which is preliminary data.</text>
</comment>